<proteinExistence type="predicted"/>
<dbReference type="OrthoDB" id="10612854at2759"/>
<dbReference type="WBParaSite" id="ECPE_0000369701-mRNA-1">
    <property type="protein sequence ID" value="ECPE_0000369701-mRNA-1"/>
    <property type="gene ID" value="ECPE_0000369701"/>
</dbReference>
<sequence length="262" mass="28990">MLVITLFYLATQLPGVLMRSCQTTLRVLDLSGNAFDRSAHTEWSTFFSGTTALESLLLDGCHGLYFAETLRLILTGFGRLKRRPTAHMLQLQLSRLTLGSVMHSMLSPVLRTAIGSVITHLDLSQFGIFLVVDFVEAASEVFRNLESCVTLESLVVNGPWHNIDNRQLDISGNQVGSVEIENATEDSPTVPRILTRILAASNQLTRLAFDSNDLSLQEIEDLVVVAENYRGPLILATPICDLARAMEADSEKCKQLAKRKDK</sequence>
<dbReference type="SUPFAM" id="SSF52047">
    <property type="entry name" value="RNI-like"/>
    <property type="match status" value="1"/>
</dbReference>
<dbReference type="InterPro" id="IPR032675">
    <property type="entry name" value="LRR_dom_sf"/>
</dbReference>
<reference evidence="2 3" key="2">
    <citation type="submission" date="2018-11" db="EMBL/GenBank/DDBJ databases">
        <authorList>
            <consortium name="Pathogen Informatics"/>
        </authorList>
    </citation>
    <scope>NUCLEOTIDE SEQUENCE [LARGE SCALE GENOMIC DNA]</scope>
    <source>
        <strain evidence="2 3">Egypt</strain>
    </source>
</reference>
<dbReference type="Gene3D" id="3.80.10.10">
    <property type="entry name" value="Ribonuclease Inhibitor"/>
    <property type="match status" value="1"/>
</dbReference>
<feature type="signal peptide" evidence="1">
    <location>
        <begin position="1"/>
        <end position="18"/>
    </location>
</feature>
<name>A0A183A9Q9_9TREM</name>
<reference evidence="4" key="1">
    <citation type="submission" date="2016-06" db="UniProtKB">
        <authorList>
            <consortium name="WormBaseParasite"/>
        </authorList>
    </citation>
    <scope>IDENTIFICATION</scope>
</reference>
<feature type="chain" id="PRO_5043137927" evidence="1">
    <location>
        <begin position="19"/>
        <end position="262"/>
    </location>
</feature>
<gene>
    <name evidence="2" type="ORF">ECPE_LOCUS3694</name>
</gene>
<evidence type="ECO:0000313" key="4">
    <source>
        <dbReference type="WBParaSite" id="ECPE_0000369701-mRNA-1"/>
    </source>
</evidence>
<evidence type="ECO:0000313" key="3">
    <source>
        <dbReference type="Proteomes" id="UP000272942"/>
    </source>
</evidence>
<dbReference type="EMBL" id="UZAN01040606">
    <property type="protein sequence ID" value="VDP70253.1"/>
    <property type="molecule type" value="Genomic_DNA"/>
</dbReference>
<organism evidence="4">
    <name type="scientific">Echinostoma caproni</name>
    <dbReference type="NCBI Taxonomy" id="27848"/>
    <lineage>
        <taxon>Eukaryota</taxon>
        <taxon>Metazoa</taxon>
        <taxon>Spiralia</taxon>
        <taxon>Lophotrochozoa</taxon>
        <taxon>Platyhelminthes</taxon>
        <taxon>Trematoda</taxon>
        <taxon>Digenea</taxon>
        <taxon>Plagiorchiida</taxon>
        <taxon>Echinostomata</taxon>
        <taxon>Echinostomatoidea</taxon>
        <taxon>Echinostomatidae</taxon>
        <taxon>Echinostoma</taxon>
    </lineage>
</organism>
<evidence type="ECO:0000313" key="2">
    <source>
        <dbReference type="EMBL" id="VDP70253.1"/>
    </source>
</evidence>
<evidence type="ECO:0000256" key="1">
    <source>
        <dbReference type="SAM" id="SignalP"/>
    </source>
</evidence>
<protein>
    <submittedName>
        <fullName evidence="2 4">Uncharacterized protein</fullName>
    </submittedName>
</protein>
<keyword evidence="1" id="KW-0732">Signal</keyword>
<accession>A0A183A9Q9</accession>
<dbReference type="Proteomes" id="UP000272942">
    <property type="component" value="Unassembled WGS sequence"/>
</dbReference>
<keyword evidence="3" id="KW-1185">Reference proteome</keyword>
<dbReference type="AlphaFoldDB" id="A0A183A9Q9"/>